<evidence type="ECO:0000313" key="2">
    <source>
        <dbReference type="Proteomes" id="UP001595530"/>
    </source>
</evidence>
<protein>
    <submittedName>
        <fullName evidence="1">Uncharacterized protein</fullName>
    </submittedName>
</protein>
<dbReference type="EMBL" id="JBHRTP010000066">
    <property type="protein sequence ID" value="MFC3110070.1"/>
    <property type="molecule type" value="Genomic_DNA"/>
</dbReference>
<dbReference type="Proteomes" id="UP001595530">
    <property type="component" value="Unassembled WGS sequence"/>
</dbReference>
<name>A0ABV7F905_9BURK</name>
<accession>A0ABV7F905</accession>
<comment type="caution">
    <text evidence="1">The sequence shown here is derived from an EMBL/GenBank/DDBJ whole genome shotgun (WGS) entry which is preliminary data.</text>
</comment>
<evidence type="ECO:0000313" key="1">
    <source>
        <dbReference type="EMBL" id="MFC3110070.1"/>
    </source>
</evidence>
<gene>
    <name evidence="1" type="ORF">ACFOFO_19240</name>
</gene>
<reference evidence="2" key="1">
    <citation type="journal article" date="2019" name="Int. J. Syst. Evol. Microbiol.">
        <title>The Global Catalogue of Microorganisms (GCM) 10K type strain sequencing project: providing services to taxonomists for standard genome sequencing and annotation.</title>
        <authorList>
            <consortium name="The Broad Institute Genomics Platform"/>
            <consortium name="The Broad Institute Genome Sequencing Center for Infectious Disease"/>
            <person name="Wu L."/>
            <person name="Ma J."/>
        </authorList>
    </citation>
    <scope>NUCLEOTIDE SEQUENCE [LARGE SCALE GENOMIC DNA]</scope>
    <source>
        <strain evidence="2">KCTC 42986</strain>
    </source>
</reference>
<sequence length="183" mass="20504">MPMILDHDIATRFIETYKRFLLAIDVDTHGLDLEVTLLEKMQRARKKLMAEPSLMERYIAHARQTDGYDTNMLGAVKTLKIGSWVYLRDTRSYSIFIQADSSVAFGVLGLTDRIRDIVGGSGKFFEAGVIEINSHYVCDGLIAGVVLLGKGYMQSYTKTLATLRQQGHFHTHDSQSVQSANAK</sequence>
<proteinExistence type="predicted"/>
<organism evidence="1 2">
    <name type="scientific">Undibacterium arcticum</name>
    <dbReference type="NCBI Taxonomy" id="1762892"/>
    <lineage>
        <taxon>Bacteria</taxon>
        <taxon>Pseudomonadati</taxon>
        <taxon>Pseudomonadota</taxon>
        <taxon>Betaproteobacteria</taxon>
        <taxon>Burkholderiales</taxon>
        <taxon>Oxalobacteraceae</taxon>
        <taxon>Undibacterium</taxon>
    </lineage>
</organism>
<dbReference type="RefSeq" id="WP_390332448.1">
    <property type="nucleotide sequence ID" value="NZ_JBHRTP010000066.1"/>
</dbReference>
<keyword evidence="2" id="KW-1185">Reference proteome</keyword>